<proteinExistence type="predicted"/>
<dbReference type="Proteomes" id="UP000827976">
    <property type="component" value="Chromosome 14"/>
</dbReference>
<reference evidence="2" key="1">
    <citation type="journal article" date="2022" name="Nat. Commun.">
        <title>Chromosome evolution and the genetic basis of agronomically important traits in greater yam.</title>
        <authorList>
            <person name="Bredeson J.V."/>
            <person name="Lyons J.B."/>
            <person name="Oniyinde I.O."/>
            <person name="Okereke N.R."/>
            <person name="Kolade O."/>
            <person name="Nnabue I."/>
            <person name="Nwadili C.O."/>
            <person name="Hribova E."/>
            <person name="Parker M."/>
            <person name="Nwogha J."/>
            <person name="Shu S."/>
            <person name="Carlson J."/>
            <person name="Kariba R."/>
            <person name="Muthemba S."/>
            <person name="Knop K."/>
            <person name="Barton G.J."/>
            <person name="Sherwood A.V."/>
            <person name="Lopez-Montes A."/>
            <person name="Asiedu R."/>
            <person name="Jamnadass R."/>
            <person name="Muchugi A."/>
            <person name="Goodstein D."/>
            <person name="Egesi C.N."/>
            <person name="Featherston J."/>
            <person name="Asfaw A."/>
            <person name="Simpson G.G."/>
            <person name="Dolezel J."/>
            <person name="Hendre P.S."/>
            <person name="Van Deynze A."/>
            <person name="Kumar P.L."/>
            <person name="Obidiegwu J.E."/>
            <person name="Bhattacharjee R."/>
            <person name="Rokhsar D.S."/>
        </authorList>
    </citation>
    <scope>NUCLEOTIDE SEQUENCE [LARGE SCALE GENOMIC DNA]</scope>
    <source>
        <strain evidence="2">cv. TDa95/00328</strain>
    </source>
</reference>
<gene>
    <name evidence="1" type="ORF">IHE45_14G012200</name>
</gene>
<protein>
    <submittedName>
        <fullName evidence="1">Kix domain of CBP (Creb binding protein)</fullName>
    </submittedName>
</protein>
<accession>A0ACB7UQ48</accession>
<dbReference type="EMBL" id="CM037024">
    <property type="protein sequence ID" value="KAH7662806.1"/>
    <property type="molecule type" value="Genomic_DNA"/>
</dbReference>
<evidence type="ECO:0000313" key="1">
    <source>
        <dbReference type="EMBL" id="KAH7662806.1"/>
    </source>
</evidence>
<name>A0ACB7UQ48_DIOAL</name>
<evidence type="ECO:0000313" key="2">
    <source>
        <dbReference type="Proteomes" id="UP000827976"/>
    </source>
</evidence>
<comment type="caution">
    <text evidence="1">The sequence shown here is derived from an EMBL/GenBank/DDBJ whole genome shotgun (WGS) entry which is preliminary data.</text>
</comment>
<sequence>MDGGSWRAAGQGDAGGDPPASDWRTQLQPKARQRIVNRIMEIMERHLPIPASEGLNELKKIAVRFEEKVYTAATSQTDYLRKISLKVLSMETKTQNPAAINQPSLNPAGGNQSNVDPEMDGGSWRPAGQGDTGGDPPAGDWRTQLPPEARQRIMNKIMETLERHLPMASSEGLIELKKIAVRFEERIYTAATTQTDYLRKISLKMLRFEAKAQNAASISPPSQNPADVMQSKI</sequence>
<keyword evidence="2" id="KW-1185">Reference proteome</keyword>
<organism evidence="1 2">
    <name type="scientific">Dioscorea alata</name>
    <name type="common">Purple yam</name>
    <dbReference type="NCBI Taxonomy" id="55571"/>
    <lineage>
        <taxon>Eukaryota</taxon>
        <taxon>Viridiplantae</taxon>
        <taxon>Streptophyta</taxon>
        <taxon>Embryophyta</taxon>
        <taxon>Tracheophyta</taxon>
        <taxon>Spermatophyta</taxon>
        <taxon>Magnoliopsida</taxon>
        <taxon>Liliopsida</taxon>
        <taxon>Dioscoreales</taxon>
        <taxon>Dioscoreaceae</taxon>
        <taxon>Dioscorea</taxon>
    </lineage>
</organism>